<sequence length="641" mass="70197">MSESRESYHVEASERKRGASRRLSILTRSGEFLGWSKRQKGDELEEGDMDKDTNITFRDPDIQMQTPRNARGQKLASYASNIRMALFGTPSSPGPTQPTQPARQGSSRQSMPDLNSTMEHSNPLFDDHPDLPAAAFPPLSPLVGTAPVQRQSIATSAQPTPAAQETGDPHHSQLPSPTAHSIPPEVNEGIKDPPDPNAGRPKKSYAAATNNTARPSADPQYQGQNSTANTPLNDEQRKEVVEALNIMPQPEERTDPTKDNFIVRHGVHIRRLKVLGRGQYLVVLGSKEERARILNACPFELNKKFVQIQPWTSNYDTWTGAGRRKPVWVTIVGMNAALEDEGIKILSKLGPLLHMSGIENGQSKFADIRGLVLLNAEVDPPEAAAVTFEEGYVEFELHYEPLPTGCFTCHQEGHTARFCPQITTFKEVNPEDVAAAMDETAKASTSADPPEGNQTKDAEPETKNSEDEDSNSQKSDPAGISVANPYQILDDLNTNGGSDLEMGGRDQEDDLGVQAEGTNLSPRNIPQDEGAAEMEVMDRQKRQIASADIAESSSIKDSGKEKKKKGTKTRSSVEVLQETSAVGELEENVEFEVGTSSATRLMGRNWASDEDTDATIQDSQISTTPQSQRRREVGSNRGRKR</sequence>
<feature type="compositionally biased region" description="Basic and acidic residues" evidence="2">
    <location>
        <begin position="1"/>
        <end position="17"/>
    </location>
</feature>
<feature type="region of interest" description="Disordered" evidence="2">
    <location>
        <begin position="594"/>
        <end position="641"/>
    </location>
</feature>
<feature type="compositionally biased region" description="Polar residues" evidence="2">
    <location>
        <begin position="102"/>
        <end position="120"/>
    </location>
</feature>
<dbReference type="PANTHER" id="PTHR31286:SF180">
    <property type="entry name" value="OS10G0362600 PROTEIN"/>
    <property type="match status" value="1"/>
</dbReference>
<evidence type="ECO:0000256" key="1">
    <source>
        <dbReference type="PROSITE-ProRule" id="PRU00047"/>
    </source>
</evidence>
<keyword evidence="1" id="KW-0479">Metal-binding</keyword>
<dbReference type="SMART" id="SM00343">
    <property type="entry name" value="ZnF_C2HC"/>
    <property type="match status" value="1"/>
</dbReference>
<dbReference type="EMBL" id="JBJQOH010000007">
    <property type="protein sequence ID" value="KAL3679798.1"/>
    <property type="molecule type" value="Genomic_DNA"/>
</dbReference>
<feature type="compositionally biased region" description="Polar residues" evidence="2">
    <location>
        <begin position="152"/>
        <end position="163"/>
    </location>
</feature>
<reference evidence="4 5" key="1">
    <citation type="submission" date="2024-09" db="EMBL/GenBank/DDBJ databases">
        <title>Chromosome-scale assembly of Riccia sorocarpa.</title>
        <authorList>
            <person name="Paukszto L."/>
        </authorList>
    </citation>
    <scope>NUCLEOTIDE SEQUENCE [LARGE SCALE GENOMIC DNA]</scope>
    <source>
        <strain evidence="4">LP-2024</strain>
        <tissue evidence="4">Aerial parts of the thallus</tissue>
    </source>
</reference>
<evidence type="ECO:0000259" key="3">
    <source>
        <dbReference type="PROSITE" id="PS50158"/>
    </source>
</evidence>
<dbReference type="GO" id="GO:0008270">
    <property type="term" value="F:zinc ion binding"/>
    <property type="evidence" value="ECO:0007669"/>
    <property type="project" value="UniProtKB-KW"/>
</dbReference>
<gene>
    <name evidence="4" type="ORF">R1sor_022754</name>
</gene>
<feature type="compositionally biased region" description="Basic and acidic residues" evidence="2">
    <location>
        <begin position="454"/>
        <end position="465"/>
    </location>
</feature>
<protein>
    <recommendedName>
        <fullName evidence="3">CCHC-type domain-containing protein</fullName>
    </recommendedName>
</protein>
<dbReference type="InterPro" id="IPR001878">
    <property type="entry name" value="Znf_CCHC"/>
</dbReference>
<comment type="caution">
    <text evidence="4">The sequence shown here is derived from an EMBL/GenBank/DDBJ whole genome shotgun (WGS) entry which is preliminary data.</text>
</comment>
<evidence type="ECO:0000313" key="4">
    <source>
        <dbReference type="EMBL" id="KAL3679798.1"/>
    </source>
</evidence>
<feature type="region of interest" description="Disordered" evidence="2">
    <location>
        <begin position="152"/>
        <end position="234"/>
    </location>
</feature>
<feature type="compositionally biased region" description="Low complexity" evidence="2">
    <location>
        <begin position="544"/>
        <end position="556"/>
    </location>
</feature>
<feature type="region of interest" description="Disordered" evidence="2">
    <location>
        <begin position="85"/>
        <end position="138"/>
    </location>
</feature>
<organism evidence="4 5">
    <name type="scientific">Riccia sorocarpa</name>
    <dbReference type="NCBI Taxonomy" id="122646"/>
    <lineage>
        <taxon>Eukaryota</taxon>
        <taxon>Viridiplantae</taxon>
        <taxon>Streptophyta</taxon>
        <taxon>Embryophyta</taxon>
        <taxon>Marchantiophyta</taxon>
        <taxon>Marchantiopsida</taxon>
        <taxon>Marchantiidae</taxon>
        <taxon>Marchantiales</taxon>
        <taxon>Ricciaceae</taxon>
        <taxon>Riccia</taxon>
    </lineage>
</organism>
<feature type="domain" description="CCHC-type" evidence="3">
    <location>
        <begin position="406"/>
        <end position="421"/>
    </location>
</feature>
<name>A0ABD3GKR6_9MARC</name>
<evidence type="ECO:0000256" key="2">
    <source>
        <dbReference type="SAM" id="MobiDB-lite"/>
    </source>
</evidence>
<evidence type="ECO:0000313" key="5">
    <source>
        <dbReference type="Proteomes" id="UP001633002"/>
    </source>
</evidence>
<feature type="region of interest" description="Disordered" evidence="2">
    <location>
        <begin position="438"/>
        <end position="575"/>
    </location>
</feature>
<feature type="compositionally biased region" description="Polar residues" evidence="2">
    <location>
        <begin position="614"/>
        <end position="627"/>
    </location>
</feature>
<feature type="compositionally biased region" description="Polar residues" evidence="2">
    <location>
        <begin position="442"/>
        <end position="453"/>
    </location>
</feature>
<dbReference type="InterPro" id="IPR040256">
    <property type="entry name" value="At4g02000-like"/>
</dbReference>
<keyword evidence="1" id="KW-0863">Zinc-finger</keyword>
<feature type="region of interest" description="Disordered" evidence="2">
    <location>
        <begin position="36"/>
        <end position="70"/>
    </location>
</feature>
<keyword evidence="1" id="KW-0862">Zinc</keyword>
<feature type="compositionally biased region" description="Polar residues" evidence="2">
    <location>
        <begin position="207"/>
        <end position="233"/>
    </location>
</feature>
<feature type="compositionally biased region" description="Basic and acidic residues" evidence="2">
    <location>
        <begin position="50"/>
        <end position="61"/>
    </location>
</feature>
<dbReference type="SUPFAM" id="SSF57756">
    <property type="entry name" value="Retrovirus zinc finger-like domains"/>
    <property type="match status" value="1"/>
</dbReference>
<accession>A0ABD3GKR6</accession>
<feature type="region of interest" description="Disordered" evidence="2">
    <location>
        <begin position="1"/>
        <end position="22"/>
    </location>
</feature>
<dbReference type="Proteomes" id="UP001633002">
    <property type="component" value="Unassembled WGS sequence"/>
</dbReference>
<dbReference type="PROSITE" id="PS50158">
    <property type="entry name" value="ZF_CCHC"/>
    <property type="match status" value="1"/>
</dbReference>
<dbReference type="AlphaFoldDB" id="A0ABD3GKR6"/>
<proteinExistence type="predicted"/>
<keyword evidence="5" id="KW-1185">Reference proteome</keyword>
<dbReference type="InterPro" id="IPR036875">
    <property type="entry name" value="Znf_CCHC_sf"/>
</dbReference>
<dbReference type="PANTHER" id="PTHR31286">
    <property type="entry name" value="GLYCINE-RICH CELL WALL STRUCTURAL PROTEIN 1.8-LIKE"/>
    <property type="match status" value="1"/>
</dbReference>